<proteinExistence type="inferred from homology"/>
<evidence type="ECO:0000256" key="4">
    <source>
        <dbReference type="ARBA" id="ARBA00022575"/>
    </source>
</evidence>
<evidence type="ECO:0000256" key="3">
    <source>
        <dbReference type="ARBA" id="ARBA00005323"/>
    </source>
</evidence>
<keyword evidence="7" id="KW-0663">Pyridoxal phosphate</keyword>
<reference evidence="15 16" key="1">
    <citation type="submission" date="2019-04" db="EMBL/GenBank/DDBJ databases">
        <authorList>
            <consortium name="DOE Joint Genome Institute"/>
            <person name="Mondo S."/>
            <person name="Kjaerbolling I."/>
            <person name="Vesth T."/>
            <person name="Frisvad J.C."/>
            <person name="Nybo J.L."/>
            <person name="Theobald S."/>
            <person name="Kildgaard S."/>
            <person name="Isbrandt T."/>
            <person name="Kuo A."/>
            <person name="Sato A."/>
            <person name="Lyhne E.K."/>
            <person name="Kogle M.E."/>
            <person name="Wiebenga A."/>
            <person name="Kun R.S."/>
            <person name="Lubbers R.J."/>
            <person name="Makela M.R."/>
            <person name="Barry K."/>
            <person name="Chovatia M."/>
            <person name="Clum A."/>
            <person name="Daum C."/>
            <person name="Haridas S."/>
            <person name="He G."/>
            <person name="LaButti K."/>
            <person name="Lipzen A."/>
            <person name="Riley R."/>
            <person name="Salamov A."/>
            <person name="Simmons B.A."/>
            <person name="Magnuson J.K."/>
            <person name="Henrissat B."/>
            <person name="Mortensen U.H."/>
            <person name="Larsen T.O."/>
            <person name="Devries R.P."/>
            <person name="Grigoriev I.V."/>
            <person name="Machida M."/>
            <person name="Baker S.E."/>
            <person name="Andersen M.R."/>
            <person name="Cantor M.N."/>
            <person name="Hua S.X."/>
        </authorList>
    </citation>
    <scope>NUCLEOTIDE SEQUENCE [LARGE SCALE GENOMIC DNA]</scope>
    <source>
        <strain evidence="15 16">CBS 119388</strain>
    </source>
</reference>
<dbReference type="GO" id="GO:0008721">
    <property type="term" value="F:D-serine ammonia-lyase activity"/>
    <property type="evidence" value="ECO:0007669"/>
    <property type="project" value="UniProtKB-EC"/>
</dbReference>
<dbReference type="EMBL" id="ML736763">
    <property type="protein sequence ID" value="KAE8404966.1"/>
    <property type="molecule type" value="Genomic_DNA"/>
</dbReference>
<keyword evidence="5" id="KW-0479">Metal-binding</keyword>
<evidence type="ECO:0000259" key="14">
    <source>
        <dbReference type="SMART" id="SM01119"/>
    </source>
</evidence>
<evidence type="ECO:0000256" key="12">
    <source>
        <dbReference type="ARBA" id="ARBA00069616"/>
    </source>
</evidence>
<feature type="domain" description="D-serine dehydratase-like" evidence="14">
    <location>
        <begin position="281"/>
        <end position="385"/>
    </location>
</feature>
<dbReference type="InterPro" id="IPR001608">
    <property type="entry name" value="Ala_racemase_N"/>
</dbReference>
<dbReference type="Gene3D" id="3.20.20.10">
    <property type="entry name" value="Alanine racemase"/>
    <property type="match status" value="1"/>
</dbReference>
<evidence type="ECO:0000313" key="16">
    <source>
        <dbReference type="Proteomes" id="UP000325579"/>
    </source>
</evidence>
<dbReference type="GO" id="GO:0009636">
    <property type="term" value="P:response to toxic substance"/>
    <property type="evidence" value="ECO:0007669"/>
    <property type="project" value="UniProtKB-KW"/>
</dbReference>
<keyword evidence="16" id="KW-1185">Reference proteome</keyword>
<evidence type="ECO:0000256" key="13">
    <source>
        <dbReference type="ARBA" id="ARBA00075219"/>
    </source>
</evidence>
<dbReference type="Proteomes" id="UP000325579">
    <property type="component" value="Unassembled WGS sequence"/>
</dbReference>
<evidence type="ECO:0000313" key="15">
    <source>
        <dbReference type="EMBL" id="KAE8404966.1"/>
    </source>
</evidence>
<evidence type="ECO:0000256" key="11">
    <source>
        <dbReference type="ARBA" id="ARBA00066349"/>
    </source>
</evidence>
<evidence type="ECO:0000256" key="1">
    <source>
        <dbReference type="ARBA" id="ARBA00001933"/>
    </source>
</evidence>
<comment type="function">
    <text evidence="10">Catalyzes the conversion of D-serine to pyruvate and ammonia. May play a role in D-serine detoxification.</text>
</comment>
<gene>
    <name evidence="15" type="ORF">BDV37DRAFT_293354</name>
</gene>
<dbReference type="InterPro" id="IPR026956">
    <property type="entry name" value="D-ser_dehydrat-like_dom"/>
</dbReference>
<dbReference type="Gene3D" id="2.40.37.20">
    <property type="entry name" value="D-serine dehydratase-like domain"/>
    <property type="match status" value="1"/>
</dbReference>
<evidence type="ECO:0000256" key="7">
    <source>
        <dbReference type="ARBA" id="ARBA00022898"/>
    </source>
</evidence>
<dbReference type="InterPro" id="IPR029066">
    <property type="entry name" value="PLP-binding_barrel"/>
</dbReference>
<dbReference type="FunFam" id="3.20.20.10:FF:000016">
    <property type="entry name" value="D-serine dehydratase"/>
    <property type="match status" value="1"/>
</dbReference>
<keyword evidence="8" id="KW-0456">Lyase</keyword>
<evidence type="ECO:0000256" key="10">
    <source>
        <dbReference type="ARBA" id="ARBA00055764"/>
    </source>
</evidence>
<comment type="cofactor">
    <cofactor evidence="2">
        <name>Zn(2+)</name>
        <dbReference type="ChEBI" id="CHEBI:29105"/>
    </cofactor>
</comment>
<evidence type="ECO:0000256" key="9">
    <source>
        <dbReference type="ARBA" id="ARBA00051198"/>
    </source>
</evidence>
<evidence type="ECO:0000256" key="5">
    <source>
        <dbReference type="ARBA" id="ARBA00022723"/>
    </source>
</evidence>
<dbReference type="Pfam" id="PF14031">
    <property type="entry name" value="D-ser_dehydrat"/>
    <property type="match status" value="1"/>
</dbReference>
<dbReference type="AlphaFoldDB" id="A0A5N6HZQ4"/>
<dbReference type="GO" id="GO:0046872">
    <property type="term" value="F:metal ion binding"/>
    <property type="evidence" value="ECO:0007669"/>
    <property type="project" value="UniProtKB-KW"/>
</dbReference>
<comment type="cofactor">
    <cofactor evidence="1">
        <name>pyridoxal 5'-phosphate</name>
        <dbReference type="ChEBI" id="CHEBI:597326"/>
    </cofactor>
</comment>
<comment type="similarity">
    <text evidence="3">Belongs to the DSD1 family.</text>
</comment>
<dbReference type="Pfam" id="PF01168">
    <property type="entry name" value="Ala_racemase_N"/>
    <property type="match status" value="1"/>
</dbReference>
<protein>
    <recommendedName>
        <fullName evidence="12">D-serine dehydratase</fullName>
        <ecNumber evidence="11">4.3.1.18</ecNumber>
    </recommendedName>
    <alternativeName>
        <fullName evidence="13">D-serine deaminase</fullName>
    </alternativeName>
</protein>
<comment type="catalytic activity">
    <reaction evidence="9">
        <text>D-serine = pyruvate + NH4(+)</text>
        <dbReference type="Rhea" id="RHEA:13977"/>
        <dbReference type="ChEBI" id="CHEBI:15361"/>
        <dbReference type="ChEBI" id="CHEBI:28938"/>
        <dbReference type="ChEBI" id="CHEBI:35247"/>
        <dbReference type="EC" id="4.3.1.18"/>
    </reaction>
    <physiologicalReaction direction="left-to-right" evidence="9">
        <dbReference type="Rhea" id="RHEA:13978"/>
    </physiologicalReaction>
</comment>
<evidence type="ECO:0000256" key="8">
    <source>
        <dbReference type="ARBA" id="ARBA00023239"/>
    </source>
</evidence>
<keyword evidence="6" id="KW-0862">Zinc</keyword>
<dbReference type="PANTHER" id="PTHR28004:SF2">
    <property type="entry name" value="D-SERINE DEHYDRATASE"/>
    <property type="match status" value="1"/>
</dbReference>
<dbReference type="PANTHER" id="PTHR28004">
    <property type="entry name" value="ZGC:162816-RELATED"/>
    <property type="match status" value="1"/>
</dbReference>
<keyword evidence="4" id="KW-0216">Detoxification</keyword>
<organism evidence="15 16">
    <name type="scientific">Aspergillus pseudonomiae</name>
    <dbReference type="NCBI Taxonomy" id="1506151"/>
    <lineage>
        <taxon>Eukaryota</taxon>
        <taxon>Fungi</taxon>
        <taxon>Dikarya</taxon>
        <taxon>Ascomycota</taxon>
        <taxon>Pezizomycotina</taxon>
        <taxon>Eurotiomycetes</taxon>
        <taxon>Eurotiomycetidae</taxon>
        <taxon>Eurotiales</taxon>
        <taxon>Aspergillaceae</taxon>
        <taxon>Aspergillus</taxon>
        <taxon>Aspergillus subgen. Circumdati</taxon>
    </lineage>
</organism>
<dbReference type="OrthoDB" id="20198at2759"/>
<dbReference type="RefSeq" id="XP_031942285.1">
    <property type="nucleotide sequence ID" value="XM_032089386.1"/>
</dbReference>
<evidence type="ECO:0000256" key="2">
    <source>
        <dbReference type="ARBA" id="ARBA00001947"/>
    </source>
</evidence>
<dbReference type="GeneID" id="43674077"/>
<dbReference type="InterPro" id="IPR051466">
    <property type="entry name" value="D-amino_acid_metab_enzyme"/>
</dbReference>
<accession>A0A5N6HZQ4</accession>
<dbReference type="InterPro" id="IPR042208">
    <property type="entry name" value="D-ser_dehydrat-like_sf"/>
</dbReference>
<name>A0A5N6HZQ4_9EURO</name>
<accession>A0A5N7DET8</accession>
<dbReference type="GO" id="GO:0036088">
    <property type="term" value="P:D-serine catabolic process"/>
    <property type="evidence" value="ECO:0007669"/>
    <property type="project" value="TreeGrafter"/>
</dbReference>
<sequence>MDISLQTHRSYVNRPICNLPTPALVLSRPLIENNIRRLHSDVSQLGISFRPHVKTLKSIEVTRMMLEGGKHRKIVASTVCEIEGALPLVAEGVLDECLYGLPVSDSVLPRLVKIRQSIKIQLMVDNEQQIDLLEQFSLQNPGLERWDVFVKVDVGSHRAGLMNNSPRLRQVIERAESSSAVSIYGFYCHAGHSYGCRDRESVDVVLHSELEGALAASQMVPSTDPDRSFVLSIGSTPTAHAIEAIKDRIPEGYIIELHAGNFPALDLQQVCTGLVNRTDQAVRVLADVCSVYPERNEALINAGAIALSRETSSIPGFGQLVEQPDWHVVRLSQEHGILGLPSDQMAMAGGTQNVEDVFRVGQKVSVYCQHACITAAAFHVYYVVDENDIVRDTWIPWKGW</sequence>
<dbReference type="SMART" id="SM01119">
    <property type="entry name" value="D-ser_dehydrat"/>
    <property type="match status" value="1"/>
</dbReference>
<dbReference type="SUPFAM" id="SSF51419">
    <property type="entry name" value="PLP-binding barrel"/>
    <property type="match status" value="1"/>
</dbReference>
<dbReference type="EC" id="4.3.1.18" evidence="11"/>
<evidence type="ECO:0000256" key="6">
    <source>
        <dbReference type="ARBA" id="ARBA00022833"/>
    </source>
</evidence>
<dbReference type="FunFam" id="2.40.37.20:FF:000002">
    <property type="entry name" value="D-serine dehydratase"/>
    <property type="match status" value="1"/>
</dbReference>